<dbReference type="KEGG" id="dvi:26531799"/>
<dbReference type="InParanoid" id="A0A0Q9WNA0"/>
<dbReference type="EMBL" id="CH940659">
    <property type="protein sequence ID" value="KRF85750.1"/>
    <property type="molecule type" value="Genomic_DNA"/>
</dbReference>
<dbReference type="SUPFAM" id="SSF50891">
    <property type="entry name" value="Cyclophilin-like"/>
    <property type="match status" value="1"/>
</dbReference>
<accession>A0A0Q9WNA0</accession>
<dbReference type="Pfam" id="PF00160">
    <property type="entry name" value="Pro_isomerase"/>
    <property type="match status" value="1"/>
</dbReference>
<proteinExistence type="inferred from homology"/>
<gene>
    <name evidence="3" type="primary">Dvir\GJ27029</name>
    <name evidence="3" type="ORF">Dvir_GJ27029</name>
</gene>
<reference evidence="3 4" key="1">
    <citation type="journal article" date="2007" name="Nature">
        <title>Evolution of genes and genomes on the Drosophila phylogeny.</title>
        <authorList>
            <consortium name="Drosophila 12 Genomes Consortium"/>
            <person name="Clark A.G."/>
            <person name="Eisen M.B."/>
            <person name="Smith D.R."/>
            <person name="Bergman C.M."/>
            <person name="Oliver B."/>
            <person name="Markow T.A."/>
            <person name="Kaufman T.C."/>
            <person name="Kellis M."/>
            <person name="Gelbart W."/>
            <person name="Iyer V.N."/>
            <person name="Pollard D.A."/>
            <person name="Sackton T.B."/>
            <person name="Larracuente A.M."/>
            <person name="Singh N.D."/>
            <person name="Abad J.P."/>
            <person name="Abt D.N."/>
            <person name="Adryan B."/>
            <person name="Aguade M."/>
            <person name="Akashi H."/>
            <person name="Anderson W.W."/>
            <person name="Aquadro C.F."/>
            <person name="Ardell D.H."/>
            <person name="Arguello R."/>
            <person name="Artieri C.G."/>
            <person name="Barbash D.A."/>
            <person name="Barker D."/>
            <person name="Barsanti P."/>
            <person name="Batterham P."/>
            <person name="Batzoglou S."/>
            <person name="Begun D."/>
            <person name="Bhutkar A."/>
            <person name="Blanco E."/>
            <person name="Bosak S.A."/>
            <person name="Bradley R.K."/>
            <person name="Brand A.D."/>
            <person name="Brent M.R."/>
            <person name="Brooks A.N."/>
            <person name="Brown R.H."/>
            <person name="Butlin R.K."/>
            <person name="Caggese C."/>
            <person name="Calvi B.R."/>
            <person name="Bernardo de Carvalho A."/>
            <person name="Caspi A."/>
            <person name="Castrezana S."/>
            <person name="Celniker S.E."/>
            <person name="Chang J.L."/>
            <person name="Chapple C."/>
            <person name="Chatterji S."/>
            <person name="Chinwalla A."/>
            <person name="Civetta A."/>
            <person name="Clifton S.W."/>
            <person name="Comeron J.M."/>
            <person name="Costello J.C."/>
            <person name="Coyne J.A."/>
            <person name="Daub J."/>
            <person name="David R.G."/>
            <person name="Delcher A.L."/>
            <person name="Delehaunty K."/>
            <person name="Do C.B."/>
            <person name="Ebling H."/>
            <person name="Edwards K."/>
            <person name="Eickbush T."/>
            <person name="Evans J.D."/>
            <person name="Filipski A."/>
            <person name="Findeiss S."/>
            <person name="Freyhult E."/>
            <person name="Fulton L."/>
            <person name="Fulton R."/>
            <person name="Garcia A.C."/>
            <person name="Gardiner A."/>
            <person name="Garfield D.A."/>
            <person name="Garvin B.E."/>
            <person name="Gibson G."/>
            <person name="Gilbert D."/>
            <person name="Gnerre S."/>
            <person name="Godfrey J."/>
            <person name="Good R."/>
            <person name="Gotea V."/>
            <person name="Gravely B."/>
            <person name="Greenberg A.J."/>
            <person name="Griffiths-Jones S."/>
            <person name="Gross S."/>
            <person name="Guigo R."/>
            <person name="Gustafson E.A."/>
            <person name="Haerty W."/>
            <person name="Hahn M.W."/>
            <person name="Halligan D.L."/>
            <person name="Halpern A.L."/>
            <person name="Halter G.M."/>
            <person name="Han M.V."/>
            <person name="Heger A."/>
            <person name="Hillier L."/>
            <person name="Hinrichs A.S."/>
            <person name="Holmes I."/>
            <person name="Hoskins R.A."/>
            <person name="Hubisz M.J."/>
            <person name="Hultmark D."/>
            <person name="Huntley M.A."/>
            <person name="Jaffe D.B."/>
            <person name="Jagadeeshan S."/>
            <person name="Jeck W.R."/>
            <person name="Johnson J."/>
            <person name="Jones C.D."/>
            <person name="Jordan W.C."/>
            <person name="Karpen G.H."/>
            <person name="Kataoka E."/>
            <person name="Keightley P.D."/>
            <person name="Kheradpour P."/>
            <person name="Kirkness E.F."/>
            <person name="Koerich L.B."/>
            <person name="Kristiansen K."/>
            <person name="Kudrna D."/>
            <person name="Kulathinal R.J."/>
            <person name="Kumar S."/>
            <person name="Kwok R."/>
            <person name="Lander E."/>
            <person name="Langley C.H."/>
            <person name="Lapoint R."/>
            <person name="Lazzaro B.P."/>
            <person name="Lee S.J."/>
            <person name="Levesque L."/>
            <person name="Li R."/>
            <person name="Lin C.F."/>
            <person name="Lin M.F."/>
            <person name="Lindblad-Toh K."/>
            <person name="Llopart A."/>
            <person name="Long M."/>
            <person name="Low L."/>
            <person name="Lozovsky E."/>
            <person name="Lu J."/>
            <person name="Luo M."/>
            <person name="Machado C.A."/>
            <person name="Makalowski W."/>
            <person name="Marzo M."/>
            <person name="Matsuda M."/>
            <person name="Matzkin L."/>
            <person name="McAllister B."/>
            <person name="McBride C.S."/>
            <person name="McKernan B."/>
            <person name="McKernan K."/>
            <person name="Mendez-Lago M."/>
            <person name="Minx P."/>
            <person name="Mollenhauer M.U."/>
            <person name="Montooth K."/>
            <person name="Mount S.M."/>
            <person name="Mu X."/>
            <person name="Myers E."/>
            <person name="Negre B."/>
            <person name="Newfeld S."/>
            <person name="Nielsen R."/>
            <person name="Noor M.A."/>
            <person name="O'Grady P."/>
            <person name="Pachter L."/>
            <person name="Papaceit M."/>
            <person name="Parisi M.J."/>
            <person name="Parisi M."/>
            <person name="Parts L."/>
            <person name="Pedersen J.S."/>
            <person name="Pesole G."/>
            <person name="Phillippy A.M."/>
            <person name="Ponting C.P."/>
            <person name="Pop M."/>
            <person name="Porcelli D."/>
            <person name="Powell J.R."/>
            <person name="Prohaska S."/>
            <person name="Pruitt K."/>
            <person name="Puig M."/>
            <person name="Quesneville H."/>
            <person name="Ram K.R."/>
            <person name="Rand D."/>
            <person name="Rasmussen M.D."/>
            <person name="Reed L.K."/>
            <person name="Reenan R."/>
            <person name="Reily A."/>
            <person name="Remington K.A."/>
            <person name="Rieger T.T."/>
            <person name="Ritchie M.G."/>
            <person name="Robin C."/>
            <person name="Rogers Y.H."/>
            <person name="Rohde C."/>
            <person name="Rozas J."/>
            <person name="Rubenfield M.J."/>
            <person name="Ruiz A."/>
            <person name="Russo S."/>
            <person name="Salzberg S.L."/>
            <person name="Sanchez-Gracia A."/>
            <person name="Saranga D.J."/>
            <person name="Sato H."/>
            <person name="Schaeffer S.W."/>
            <person name="Schatz M.C."/>
            <person name="Schlenke T."/>
            <person name="Schwartz R."/>
            <person name="Segarra C."/>
            <person name="Singh R.S."/>
            <person name="Sirot L."/>
            <person name="Sirota M."/>
            <person name="Sisneros N.B."/>
            <person name="Smith C.D."/>
            <person name="Smith T.F."/>
            <person name="Spieth J."/>
            <person name="Stage D.E."/>
            <person name="Stark A."/>
            <person name="Stephan W."/>
            <person name="Strausberg R.L."/>
            <person name="Strempel S."/>
            <person name="Sturgill D."/>
            <person name="Sutton G."/>
            <person name="Sutton G.G."/>
            <person name="Tao W."/>
            <person name="Teichmann S."/>
            <person name="Tobari Y.N."/>
            <person name="Tomimura Y."/>
            <person name="Tsolas J.M."/>
            <person name="Valente V.L."/>
            <person name="Venter E."/>
            <person name="Venter J.C."/>
            <person name="Vicario S."/>
            <person name="Vieira F.G."/>
            <person name="Vilella A.J."/>
            <person name="Villasante A."/>
            <person name="Walenz B."/>
            <person name="Wang J."/>
            <person name="Wasserman M."/>
            <person name="Watts T."/>
            <person name="Wilson D."/>
            <person name="Wilson R.K."/>
            <person name="Wing R.A."/>
            <person name="Wolfner M.F."/>
            <person name="Wong A."/>
            <person name="Wong G.K."/>
            <person name="Wu C.I."/>
            <person name="Wu G."/>
            <person name="Yamamoto D."/>
            <person name="Yang H.P."/>
            <person name="Yang S.P."/>
            <person name="Yorke J.A."/>
            <person name="Yoshida K."/>
            <person name="Zdobnov E."/>
            <person name="Zhang P."/>
            <person name="Zhang Y."/>
            <person name="Zimin A.V."/>
            <person name="Baldwin J."/>
            <person name="Abdouelleil A."/>
            <person name="Abdulkadir J."/>
            <person name="Abebe A."/>
            <person name="Abera B."/>
            <person name="Abreu J."/>
            <person name="Acer S.C."/>
            <person name="Aftuck L."/>
            <person name="Alexander A."/>
            <person name="An P."/>
            <person name="Anderson E."/>
            <person name="Anderson S."/>
            <person name="Arachi H."/>
            <person name="Azer M."/>
            <person name="Bachantsang P."/>
            <person name="Barry A."/>
            <person name="Bayul T."/>
            <person name="Berlin A."/>
            <person name="Bessette D."/>
            <person name="Bloom T."/>
            <person name="Blye J."/>
            <person name="Boguslavskiy L."/>
            <person name="Bonnet C."/>
            <person name="Boukhgalter B."/>
            <person name="Bourzgui I."/>
            <person name="Brown A."/>
            <person name="Cahill P."/>
            <person name="Channer S."/>
            <person name="Cheshatsang Y."/>
            <person name="Chuda L."/>
            <person name="Citroen M."/>
            <person name="Collymore A."/>
            <person name="Cooke P."/>
            <person name="Costello M."/>
            <person name="D'Aco K."/>
            <person name="Daza R."/>
            <person name="De Haan G."/>
            <person name="DeGray S."/>
            <person name="DeMaso C."/>
            <person name="Dhargay N."/>
            <person name="Dooley K."/>
            <person name="Dooley E."/>
            <person name="Doricent M."/>
            <person name="Dorje P."/>
            <person name="Dorjee K."/>
            <person name="Dupes A."/>
            <person name="Elong R."/>
            <person name="Falk J."/>
            <person name="Farina A."/>
            <person name="Faro S."/>
            <person name="Ferguson D."/>
            <person name="Fisher S."/>
            <person name="Foley C.D."/>
            <person name="Franke A."/>
            <person name="Friedrich D."/>
            <person name="Gadbois L."/>
            <person name="Gearin G."/>
            <person name="Gearin C.R."/>
            <person name="Giannoukos G."/>
            <person name="Goode T."/>
            <person name="Graham J."/>
            <person name="Grandbois E."/>
            <person name="Grewal S."/>
            <person name="Gyaltsen K."/>
            <person name="Hafez N."/>
            <person name="Hagos B."/>
            <person name="Hall J."/>
            <person name="Henson C."/>
            <person name="Hollinger A."/>
            <person name="Honan T."/>
            <person name="Huard M.D."/>
            <person name="Hughes L."/>
            <person name="Hurhula B."/>
            <person name="Husby M.E."/>
            <person name="Kamat A."/>
            <person name="Kanga B."/>
            <person name="Kashin S."/>
            <person name="Khazanovich D."/>
            <person name="Kisner P."/>
            <person name="Lance K."/>
            <person name="Lara M."/>
            <person name="Lee W."/>
            <person name="Lennon N."/>
            <person name="Letendre F."/>
            <person name="LeVine R."/>
            <person name="Lipovsky A."/>
            <person name="Liu X."/>
            <person name="Liu J."/>
            <person name="Liu S."/>
            <person name="Lokyitsang T."/>
            <person name="Lokyitsang Y."/>
            <person name="Lubonja R."/>
            <person name="Lui A."/>
            <person name="MacDonald P."/>
            <person name="Magnisalis V."/>
            <person name="Maru K."/>
            <person name="Matthews C."/>
            <person name="McCusker W."/>
            <person name="McDonough S."/>
            <person name="Mehta T."/>
            <person name="Meldrim J."/>
            <person name="Meneus L."/>
            <person name="Mihai O."/>
            <person name="Mihalev A."/>
            <person name="Mihova T."/>
            <person name="Mittelman R."/>
            <person name="Mlenga V."/>
            <person name="Montmayeur A."/>
            <person name="Mulrain L."/>
            <person name="Navidi A."/>
            <person name="Naylor J."/>
            <person name="Negash T."/>
            <person name="Nguyen T."/>
            <person name="Nguyen N."/>
            <person name="Nicol R."/>
            <person name="Norbu C."/>
            <person name="Norbu N."/>
            <person name="Novod N."/>
            <person name="O'Neill B."/>
            <person name="Osman S."/>
            <person name="Markiewicz E."/>
            <person name="Oyono O.L."/>
            <person name="Patti C."/>
            <person name="Phunkhang P."/>
            <person name="Pierre F."/>
            <person name="Priest M."/>
            <person name="Raghuraman S."/>
            <person name="Rege F."/>
            <person name="Reyes R."/>
            <person name="Rise C."/>
            <person name="Rogov P."/>
            <person name="Ross K."/>
            <person name="Ryan E."/>
            <person name="Settipalli S."/>
            <person name="Shea T."/>
            <person name="Sherpa N."/>
            <person name="Shi L."/>
            <person name="Shih D."/>
            <person name="Sparrow T."/>
            <person name="Spaulding J."/>
            <person name="Stalker J."/>
            <person name="Stange-Thomann N."/>
            <person name="Stavropoulos S."/>
            <person name="Stone C."/>
            <person name="Strader C."/>
            <person name="Tesfaye S."/>
            <person name="Thomson T."/>
            <person name="Thoulutsang Y."/>
            <person name="Thoulutsang D."/>
            <person name="Topham K."/>
            <person name="Topping I."/>
            <person name="Tsamla T."/>
            <person name="Vassiliev H."/>
            <person name="Vo A."/>
            <person name="Wangchuk T."/>
            <person name="Wangdi T."/>
            <person name="Weiand M."/>
            <person name="Wilkinson J."/>
            <person name="Wilson A."/>
            <person name="Yadav S."/>
            <person name="Young G."/>
            <person name="Yu Q."/>
            <person name="Zembek L."/>
            <person name="Zhong D."/>
            <person name="Zimmer A."/>
            <person name="Zwirko Z."/>
            <person name="Jaffe D.B."/>
            <person name="Alvarez P."/>
            <person name="Brockman W."/>
            <person name="Butler J."/>
            <person name="Chin C."/>
            <person name="Gnerre S."/>
            <person name="Grabherr M."/>
            <person name="Kleber M."/>
            <person name="Mauceli E."/>
            <person name="MacCallum I."/>
        </authorList>
    </citation>
    <scope>NUCLEOTIDE SEQUENCE [LARGE SCALE GENOMIC DNA]</scope>
    <source>
        <strain evidence="4">Tucson 15010-1051.87</strain>
    </source>
</reference>
<dbReference type="InterPro" id="IPR029488">
    <property type="entry name" value="Hmw/CFAP97"/>
</dbReference>
<protein>
    <recommendedName>
        <fullName evidence="2">PPIase cyclophilin-type domain-containing protein</fullName>
    </recommendedName>
</protein>
<organism evidence="3 4">
    <name type="scientific">Drosophila virilis</name>
    <name type="common">Fruit fly</name>
    <dbReference type="NCBI Taxonomy" id="7244"/>
    <lineage>
        <taxon>Eukaryota</taxon>
        <taxon>Metazoa</taxon>
        <taxon>Ecdysozoa</taxon>
        <taxon>Arthropoda</taxon>
        <taxon>Hexapoda</taxon>
        <taxon>Insecta</taxon>
        <taxon>Pterygota</taxon>
        <taxon>Neoptera</taxon>
        <taxon>Endopterygota</taxon>
        <taxon>Diptera</taxon>
        <taxon>Brachycera</taxon>
        <taxon>Muscomorpha</taxon>
        <taxon>Ephydroidea</taxon>
        <taxon>Drosophilidae</taxon>
        <taxon>Drosophila</taxon>
    </lineage>
</organism>
<dbReference type="Pfam" id="PF13879">
    <property type="entry name" value="Hmw_CFAP97"/>
    <property type="match status" value="1"/>
</dbReference>
<dbReference type="PROSITE" id="PS50072">
    <property type="entry name" value="CSA_PPIASE_2"/>
    <property type="match status" value="1"/>
</dbReference>
<dbReference type="OrthoDB" id="193499at2759"/>
<dbReference type="Gene3D" id="2.40.100.10">
    <property type="entry name" value="Cyclophilin-like"/>
    <property type="match status" value="1"/>
</dbReference>
<comment type="similarity">
    <text evidence="1">Belongs to the CFAP97 family.</text>
</comment>
<name>A0A0Q9WNA0_DROVI</name>
<dbReference type="InterPro" id="IPR002130">
    <property type="entry name" value="Cyclophilin-type_PPIase_dom"/>
</dbReference>
<dbReference type="GO" id="GO:0003755">
    <property type="term" value="F:peptidyl-prolyl cis-trans isomerase activity"/>
    <property type="evidence" value="ECO:0007669"/>
    <property type="project" value="InterPro"/>
</dbReference>
<dbReference type="SMR" id="A0A0Q9WNA0"/>
<evidence type="ECO:0000313" key="4">
    <source>
        <dbReference type="Proteomes" id="UP000008792"/>
    </source>
</evidence>
<evidence type="ECO:0000313" key="3">
    <source>
        <dbReference type="EMBL" id="KRF85750.1"/>
    </source>
</evidence>
<dbReference type="InterPro" id="IPR029000">
    <property type="entry name" value="Cyclophilin-like_dom_sf"/>
</dbReference>
<dbReference type="STRING" id="7244.A0A0Q9WNA0"/>
<dbReference type="AlphaFoldDB" id="A0A0Q9WNA0"/>
<evidence type="ECO:0000259" key="2">
    <source>
        <dbReference type="PROSITE" id="PS50072"/>
    </source>
</evidence>
<feature type="domain" description="PPIase cyclophilin-type" evidence="2">
    <location>
        <begin position="222"/>
        <end position="367"/>
    </location>
</feature>
<evidence type="ECO:0000256" key="1">
    <source>
        <dbReference type="ARBA" id="ARBA00008315"/>
    </source>
</evidence>
<dbReference type="Proteomes" id="UP000008792">
    <property type="component" value="Unassembled WGS sequence"/>
</dbReference>
<sequence>MPELPKCVSEVSFVSLEENPVREAQSRVQPKSKEVTTFKKKKPKVKVGHTCHREAWLEHRHRVLNVVSELDTKPPGFQAARLTGVMGLRQNAESYNARTKTNIQMLVEISKTMRTHGVINPFRHERLYTTSSLPMTLKIMTRIDQENQDIAKRIMDVVSEIDTGLPAKDKRPKKSNRLLQPFVMPEKSLEKYKGYNINMPKTDLECWHLLRPQIYLDIYLKGSRPLGRIVVQLYTEAAPVVVLQLVRACMCNRHNSLIIRRLFPNLWLDVELWDNGNGDLNQPMEYDAKIIDHGASSYVLSFSKEHLQGFRTYMSFSISFKPLGVVNGSRVGFGKVVKGTKILDCLQSYGTKNGKLSRSIIFTACGVL</sequence>
<keyword evidence="4" id="KW-1185">Reference proteome</keyword>